<dbReference type="SMART" id="SM00332">
    <property type="entry name" value="PP2Cc"/>
    <property type="match status" value="1"/>
</dbReference>
<dbReference type="PANTHER" id="PTHR13832">
    <property type="entry name" value="PROTEIN PHOSPHATASE 2C"/>
    <property type="match status" value="1"/>
</dbReference>
<dbReference type="EMBL" id="PVWJ01000071">
    <property type="protein sequence ID" value="PSB02157.1"/>
    <property type="molecule type" value="Genomic_DNA"/>
</dbReference>
<gene>
    <name evidence="4" type="ORF">C7B64_14610</name>
</gene>
<keyword evidence="5" id="KW-1185">Reference proteome</keyword>
<dbReference type="Pfam" id="PF13672">
    <property type="entry name" value="PP2C_2"/>
    <property type="match status" value="1"/>
</dbReference>
<feature type="region of interest" description="Disordered" evidence="1">
    <location>
        <begin position="502"/>
        <end position="523"/>
    </location>
</feature>
<dbReference type="InterPro" id="IPR036457">
    <property type="entry name" value="PPM-type-like_dom_sf"/>
</dbReference>
<organism evidence="4 5">
    <name type="scientific">Merismopedia glauca CCAP 1448/3</name>
    <dbReference type="NCBI Taxonomy" id="1296344"/>
    <lineage>
        <taxon>Bacteria</taxon>
        <taxon>Bacillati</taxon>
        <taxon>Cyanobacteriota</taxon>
        <taxon>Cyanophyceae</taxon>
        <taxon>Synechococcales</taxon>
        <taxon>Merismopediaceae</taxon>
        <taxon>Merismopedia</taxon>
    </lineage>
</organism>
<dbReference type="PROSITE" id="PS51746">
    <property type="entry name" value="PPM_2"/>
    <property type="match status" value="1"/>
</dbReference>
<protein>
    <submittedName>
        <fullName evidence="4">Serine/threonine protein phosphatase</fullName>
    </submittedName>
</protein>
<dbReference type="OrthoDB" id="500607at2"/>
<feature type="domain" description="PPM-type phosphatase" evidence="3">
    <location>
        <begin position="229"/>
        <end position="494"/>
    </location>
</feature>
<name>A0A2T1C1X9_9CYAN</name>
<dbReference type="Proteomes" id="UP000238762">
    <property type="component" value="Unassembled WGS sequence"/>
</dbReference>
<evidence type="ECO:0000259" key="3">
    <source>
        <dbReference type="PROSITE" id="PS51746"/>
    </source>
</evidence>
<reference evidence="4 5" key="2">
    <citation type="submission" date="2018-03" db="EMBL/GenBank/DDBJ databases">
        <title>The ancient ancestry and fast evolution of plastids.</title>
        <authorList>
            <person name="Moore K.R."/>
            <person name="Magnabosco C."/>
            <person name="Momper L."/>
            <person name="Gold D.A."/>
            <person name="Bosak T."/>
            <person name="Fournier G.P."/>
        </authorList>
    </citation>
    <scope>NUCLEOTIDE SEQUENCE [LARGE SCALE GENOMIC DNA]</scope>
    <source>
        <strain evidence="4 5">CCAP 1448/3</strain>
    </source>
</reference>
<dbReference type="GO" id="GO:0004722">
    <property type="term" value="F:protein serine/threonine phosphatase activity"/>
    <property type="evidence" value="ECO:0007669"/>
    <property type="project" value="InterPro"/>
</dbReference>
<reference evidence="4 5" key="1">
    <citation type="submission" date="2018-02" db="EMBL/GenBank/DDBJ databases">
        <authorList>
            <person name="Cohen D.B."/>
            <person name="Kent A.D."/>
        </authorList>
    </citation>
    <scope>NUCLEOTIDE SEQUENCE [LARGE SCALE GENOMIC DNA]</scope>
    <source>
        <strain evidence="4 5">CCAP 1448/3</strain>
    </source>
</reference>
<dbReference type="InterPro" id="IPR001932">
    <property type="entry name" value="PPM-type_phosphatase-like_dom"/>
</dbReference>
<comment type="caution">
    <text evidence="4">The sequence shown here is derived from an EMBL/GenBank/DDBJ whole genome shotgun (WGS) entry which is preliminary data.</text>
</comment>
<keyword evidence="2" id="KW-0812">Transmembrane</keyword>
<evidence type="ECO:0000256" key="1">
    <source>
        <dbReference type="SAM" id="MobiDB-lite"/>
    </source>
</evidence>
<evidence type="ECO:0000256" key="2">
    <source>
        <dbReference type="SAM" id="Phobius"/>
    </source>
</evidence>
<evidence type="ECO:0000313" key="4">
    <source>
        <dbReference type="EMBL" id="PSB02157.1"/>
    </source>
</evidence>
<dbReference type="PANTHER" id="PTHR13832:SF827">
    <property type="entry name" value="PROTEIN PHOSPHATASE 1L"/>
    <property type="match status" value="1"/>
</dbReference>
<proteinExistence type="predicted"/>
<accession>A0A2T1C1X9</accession>
<dbReference type="SMART" id="SM00331">
    <property type="entry name" value="PP2C_SIG"/>
    <property type="match status" value="1"/>
</dbReference>
<dbReference type="InterPro" id="IPR015655">
    <property type="entry name" value="PP2C"/>
</dbReference>
<keyword evidence="2" id="KW-1133">Transmembrane helix</keyword>
<dbReference type="AlphaFoldDB" id="A0A2T1C1X9"/>
<keyword evidence="2" id="KW-0472">Membrane</keyword>
<sequence>MHSWEPMKNSYLWGATPTAEPIPMGTIIGDRYQVIAPNIWLDNSPQVLPSVKEPIPEEVFPYLRLYPYRLHLPEVQTVVEVAPATNILLLDNVPIETNGSLMPSIIEAWAEASSVRKVNWLWQILELWEPLEVLQVVSSLLIPENLRVDGWRVRLVQLDLENPNPGELGMQKLGRSWQDWFSSIQSPINPELDRIYQLLQVANISLSEVKEQLNQLLLLEAQGNSFQVKVAGGTDIGAQRRQNEDCCYPVAADFESNRFLASHLAIVSDGVGGHDAGEVASHLAVSSMKLQVQALLRELALNQELITPDVITEILATSVRVTNNLIMARNDEQSRNLRQRMATTLVMALQLPQSSGEVYIVHVGDSRAYWLSREGIVQLTVDDNVMTEVVSEGKSFMASAITRKDAAALTQALGVQAGELLNPRVNRFMVEEEGLLLLCSDGLSDNELLELHGAEYARQVLSGEKSVNEALKSLIEFANEYNGHDNISVVLTHFKAGLPQDSPELTPVIPEAKSAPPQPTPKPNHQTSWILTFVIAGLAIAGTVILALAMLSDRVPKPQPSQSQESGVRSNN</sequence>
<feature type="transmembrane region" description="Helical" evidence="2">
    <location>
        <begin position="529"/>
        <end position="551"/>
    </location>
</feature>
<evidence type="ECO:0000313" key="5">
    <source>
        <dbReference type="Proteomes" id="UP000238762"/>
    </source>
</evidence>
<dbReference type="CDD" id="cd00143">
    <property type="entry name" value="PP2Cc"/>
    <property type="match status" value="1"/>
</dbReference>
<dbReference type="Gene3D" id="3.60.40.10">
    <property type="entry name" value="PPM-type phosphatase domain"/>
    <property type="match status" value="1"/>
</dbReference>
<dbReference type="SUPFAM" id="SSF81606">
    <property type="entry name" value="PP2C-like"/>
    <property type="match status" value="1"/>
</dbReference>
<dbReference type="RefSeq" id="WP_106289399.1">
    <property type="nucleotide sequence ID" value="NZ_CAWNTC010000094.1"/>
</dbReference>